<dbReference type="FunFam" id="3.30.365.10:FF:000004">
    <property type="entry name" value="Xanthine dehydrogenase oxidase"/>
    <property type="match status" value="1"/>
</dbReference>
<keyword evidence="6" id="KW-0285">Flavoprotein</keyword>
<dbReference type="SUPFAM" id="SSF56003">
    <property type="entry name" value="Molybdenum cofactor-binding domain"/>
    <property type="match status" value="1"/>
</dbReference>
<evidence type="ECO:0000256" key="2">
    <source>
        <dbReference type="ARBA" id="ARBA00001974"/>
    </source>
</evidence>
<dbReference type="Pfam" id="PF20256">
    <property type="entry name" value="MoCoBD_2"/>
    <property type="match status" value="1"/>
</dbReference>
<dbReference type="GeneID" id="120059710"/>
<dbReference type="RefSeq" id="XP_038864692.1">
    <property type="nucleotide sequence ID" value="XM_039008764.1"/>
</dbReference>
<evidence type="ECO:0000256" key="11">
    <source>
        <dbReference type="ARBA" id="ARBA00023004"/>
    </source>
</evidence>
<evidence type="ECO:0000259" key="15">
    <source>
        <dbReference type="PROSITE" id="PS51085"/>
    </source>
</evidence>
<comment type="similarity">
    <text evidence="4">Belongs to the xanthine dehydrogenase family.</text>
</comment>
<dbReference type="CTD" id="7498"/>
<dbReference type="PROSITE" id="PS00559">
    <property type="entry name" value="MOLYBDOPTERIN_EUK"/>
    <property type="match status" value="1"/>
</dbReference>
<dbReference type="PANTHER" id="PTHR45444">
    <property type="entry name" value="XANTHINE DEHYDROGENASE"/>
    <property type="match status" value="1"/>
</dbReference>
<accession>A0A8U1C2U8</accession>
<keyword evidence="10" id="KW-0560">Oxidoreductase</keyword>
<name>A0A8U1C2U8_SALNM</name>
<dbReference type="CDD" id="cd00207">
    <property type="entry name" value="fer2"/>
    <property type="match status" value="1"/>
</dbReference>
<keyword evidence="13" id="KW-0576">Peroxisome</keyword>
<evidence type="ECO:0000256" key="8">
    <source>
        <dbReference type="ARBA" id="ARBA00022723"/>
    </source>
</evidence>
<dbReference type="FunFam" id="3.30.365.10:FF:000003">
    <property type="entry name" value="Aldehyde oxidase 1"/>
    <property type="match status" value="1"/>
</dbReference>
<dbReference type="Pfam" id="PF02738">
    <property type="entry name" value="MoCoBD_1"/>
    <property type="match status" value="1"/>
</dbReference>
<dbReference type="InterPro" id="IPR022407">
    <property type="entry name" value="OxRdtase_Mopterin_BS"/>
</dbReference>
<evidence type="ECO:0000256" key="13">
    <source>
        <dbReference type="ARBA" id="ARBA00023140"/>
    </source>
</evidence>
<dbReference type="InterPro" id="IPR008274">
    <property type="entry name" value="AldOxase/xan_DH_MoCoBD1"/>
</dbReference>
<keyword evidence="16" id="KW-1185">Reference proteome</keyword>
<dbReference type="InterPro" id="IPR006058">
    <property type="entry name" value="2Fe2S_fd_BS"/>
</dbReference>
<sequence length="797" mass="87115">MSDLTYGEQTNRNKLTDHNMSADELVFFVNGKKITEKHADPEMTLLTYLRRKLGLTGTKLGCAEGGCGACTVMLSKYQPHLRRVLHLSVNGCLAPLCSLHHCAVTTVEGIGSVAGKLHPVQVRTVSVTCVGHIIGAVVADTQAHAQRAAKAVRITYQELQPVIITIQDAITHQSFFQPVRTIQRGDLDQGFTQADHILEGEMHMGGQEHFYLETNVTVAVPKGEDGEMELFVSTQSATKTQSLVAKALGVPASRVVIRVKRMGGGFGGKESRSTILSTVVAVAAQKLKRPVRCMLDRDEDMLVTGGRHPFYGRYKVGFMKSGKVVALEVTYYNNAGNSMDLSLSIMERALFHMENSYSIANIRGRGYLCKTHLPSNTAFRGFGGPQGMLIAESWMSDVALSLGLPAEQVRRLNMYIQGERTPYSQILDHITLDRCWDQCLEVSSFNQRRAGVETYNRDHRWTKRGLSVVPTKFGISFTALFLNQAGALAHIYTDGSVLLTHGGTEMGQGLHTKMVQVASRTLGIPSSKIHITETSTNTVPNTSPTAASASSDLNGAAVHNACEILLHRLEPYKTKNPKGCWEDWVNSAYFDRVSLSANGFYKTPDLGYDFETNTGRPFNYFSYGVACSEVEIDCLTGSHKNIHTSIVIDVGNSLNPALDIGQVEGGFMQGVGLYTLEELKYSPEGYLFTRGPGMYKIPAFGDIPTDLTVSLLRDAPNDKAIFSSKAVGEPPLFLAASVFFAIKDAVTAARKESGLSGPFRFDSPATPERIRNACEDRFTKLCPPAEPGTFTPWAVVV</sequence>
<evidence type="ECO:0000256" key="9">
    <source>
        <dbReference type="ARBA" id="ARBA00022827"/>
    </source>
</evidence>
<dbReference type="Pfam" id="PF01315">
    <property type="entry name" value="Ald_Xan_dh_C"/>
    <property type="match status" value="1"/>
</dbReference>
<keyword evidence="7" id="KW-0001">2Fe-2S</keyword>
<dbReference type="FunFam" id="3.30.365.10:FF:000002">
    <property type="entry name" value="Xanthine dehydrogenase oxidase"/>
    <property type="match status" value="1"/>
</dbReference>
<dbReference type="FunFam" id="3.10.20.30:FF:000015">
    <property type="entry name" value="Aldehyde oxidase 1"/>
    <property type="match status" value="1"/>
</dbReference>
<dbReference type="GO" id="GO:0043546">
    <property type="term" value="F:molybdopterin cofactor binding"/>
    <property type="evidence" value="ECO:0007669"/>
    <property type="project" value="InterPro"/>
</dbReference>
<dbReference type="KEGG" id="snh:120059710"/>
<dbReference type="SUPFAM" id="SSF54665">
    <property type="entry name" value="CO dehydrogenase molybdoprotein N-domain-like"/>
    <property type="match status" value="1"/>
</dbReference>
<evidence type="ECO:0000313" key="17">
    <source>
        <dbReference type="RefSeq" id="XP_038864692.1"/>
    </source>
</evidence>
<dbReference type="Proteomes" id="UP000808372">
    <property type="component" value="Chromosome 15"/>
</dbReference>
<protein>
    <submittedName>
        <fullName evidence="17">Xanthine dehydrogenase/oxidase</fullName>
    </submittedName>
</protein>
<comment type="cofactor">
    <cofactor evidence="2">
        <name>FAD</name>
        <dbReference type="ChEBI" id="CHEBI:57692"/>
    </cofactor>
</comment>
<keyword evidence="5" id="KW-0500">Molybdenum</keyword>
<dbReference type="Gene3D" id="3.10.20.30">
    <property type="match status" value="1"/>
</dbReference>
<dbReference type="InterPro" id="IPR000674">
    <property type="entry name" value="Ald_Oxase/Xan_DH_a/b"/>
</dbReference>
<dbReference type="GO" id="GO:0051537">
    <property type="term" value="F:2 iron, 2 sulfur cluster binding"/>
    <property type="evidence" value="ECO:0007669"/>
    <property type="project" value="UniProtKB-KW"/>
</dbReference>
<evidence type="ECO:0000256" key="7">
    <source>
        <dbReference type="ARBA" id="ARBA00022714"/>
    </source>
</evidence>
<proteinExistence type="inferred from homology"/>
<reference evidence="17" key="1">
    <citation type="submission" date="2025-08" db="UniProtKB">
        <authorList>
            <consortium name="RefSeq"/>
        </authorList>
    </citation>
    <scope>IDENTIFICATION</scope>
    <source>
        <tissue evidence="17">White muscle</tissue>
    </source>
</reference>
<comment type="subcellular location">
    <subcellularLocation>
        <location evidence="3">Peroxisome</location>
    </subcellularLocation>
</comment>
<evidence type="ECO:0000256" key="12">
    <source>
        <dbReference type="ARBA" id="ARBA00023014"/>
    </source>
</evidence>
<dbReference type="InterPro" id="IPR037165">
    <property type="entry name" value="AldOxase/xan_DH_Mopterin-bd_sf"/>
</dbReference>
<comment type="cofactor">
    <cofactor evidence="14">
        <name>[2Fe-2S] cluster</name>
        <dbReference type="ChEBI" id="CHEBI:190135"/>
    </cofactor>
</comment>
<evidence type="ECO:0000256" key="14">
    <source>
        <dbReference type="ARBA" id="ARBA00034078"/>
    </source>
</evidence>
<dbReference type="InterPro" id="IPR016208">
    <property type="entry name" value="Ald_Oxase/xanthine_DH-like"/>
</dbReference>
<dbReference type="AlphaFoldDB" id="A0A8U1C2U8"/>
<dbReference type="Pfam" id="PF00111">
    <property type="entry name" value="Fer2"/>
    <property type="match status" value="1"/>
</dbReference>
<dbReference type="InterPro" id="IPR001041">
    <property type="entry name" value="2Fe-2S_ferredoxin-type"/>
</dbReference>
<feature type="domain" description="2Fe-2S ferredoxin-type" evidence="15">
    <location>
        <begin position="23"/>
        <end position="110"/>
    </location>
</feature>
<dbReference type="InterPro" id="IPR012675">
    <property type="entry name" value="Beta-grasp_dom_sf"/>
</dbReference>
<dbReference type="PANTHER" id="PTHR45444:SF3">
    <property type="entry name" value="XANTHINE DEHYDROGENASE"/>
    <property type="match status" value="1"/>
</dbReference>
<dbReference type="InterPro" id="IPR036010">
    <property type="entry name" value="2Fe-2S_ferredoxin-like_sf"/>
</dbReference>
<dbReference type="SUPFAM" id="SSF54292">
    <property type="entry name" value="2Fe-2S ferredoxin-like"/>
    <property type="match status" value="1"/>
</dbReference>
<dbReference type="PROSITE" id="PS51085">
    <property type="entry name" value="2FE2S_FER_2"/>
    <property type="match status" value="1"/>
</dbReference>
<evidence type="ECO:0000256" key="4">
    <source>
        <dbReference type="ARBA" id="ARBA00006849"/>
    </source>
</evidence>
<dbReference type="InterPro" id="IPR046867">
    <property type="entry name" value="AldOxase/xan_DH_MoCoBD2"/>
</dbReference>
<dbReference type="FunFam" id="3.30.365.10:FF:000001">
    <property type="entry name" value="Xanthine dehydrogenase oxidase"/>
    <property type="match status" value="1"/>
</dbReference>
<comment type="cofactor">
    <cofactor evidence="1">
        <name>Mo-molybdopterin</name>
        <dbReference type="ChEBI" id="CHEBI:71302"/>
    </cofactor>
</comment>
<evidence type="ECO:0000313" key="16">
    <source>
        <dbReference type="Proteomes" id="UP000808372"/>
    </source>
</evidence>
<dbReference type="GO" id="GO:0006145">
    <property type="term" value="P:purine nucleobase catabolic process"/>
    <property type="evidence" value="ECO:0007669"/>
    <property type="project" value="UniProtKB-ARBA"/>
</dbReference>
<keyword evidence="12" id="KW-0411">Iron-sulfur</keyword>
<dbReference type="PROSITE" id="PS00197">
    <property type="entry name" value="2FE2S_FER_1"/>
    <property type="match status" value="1"/>
</dbReference>
<dbReference type="GO" id="GO:0005506">
    <property type="term" value="F:iron ion binding"/>
    <property type="evidence" value="ECO:0007669"/>
    <property type="project" value="InterPro"/>
</dbReference>
<keyword evidence="8" id="KW-0479">Metal-binding</keyword>
<gene>
    <name evidence="17" type="primary">xdh</name>
</gene>
<dbReference type="Gene3D" id="3.30.365.10">
    <property type="entry name" value="Aldehyde oxidase/xanthine dehydrogenase, molybdopterin binding domain"/>
    <property type="match status" value="4"/>
</dbReference>
<keyword evidence="11" id="KW-0408">Iron</keyword>
<dbReference type="Gene3D" id="3.90.1170.50">
    <property type="entry name" value="Aldehyde oxidase/xanthine dehydrogenase, a/b hammerhead"/>
    <property type="match status" value="1"/>
</dbReference>
<evidence type="ECO:0000256" key="5">
    <source>
        <dbReference type="ARBA" id="ARBA00022505"/>
    </source>
</evidence>
<dbReference type="GO" id="GO:0004854">
    <property type="term" value="F:xanthine dehydrogenase activity"/>
    <property type="evidence" value="ECO:0007669"/>
    <property type="project" value="UniProtKB-ARBA"/>
</dbReference>
<evidence type="ECO:0000256" key="10">
    <source>
        <dbReference type="ARBA" id="ARBA00023002"/>
    </source>
</evidence>
<keyword evidence="9" id="KW-0274">FAD</keyword>
<evidence type="ECO:0000256" key="1">
    <source>
        <dbReference type="ARBA" id="ARBA00001924"/>
    </source>
</evidence>
<evidence type="ECO:0000256" key="6">
    <source>
        <dbReference type="ARBA" id="ARBA00022630"/>
    </source>
</evidence>
<evidence type="ECO:0000256" key="3">
    <source>
        <dbReference type="ARBA" id="ARBA00004275"/>
    </source>
</evidence>
<dbReference type="InterPro" id="IPR036856">
    <property type="entry name" value="Ald_Oxase/Xan_DH_a/b_sf"/>
</dbReference>
<organism evidence="16 17">
    <name type="scientific">Salvelinus namaycush</name>
    <name type="common">Lake trout</name>
    <name type="synonym">Salmo namaycush</name>
    <dbReference type="NCBI Taxonomy" id="8040"/>
    <lineage>
        <taxon>Eukaryota</taxon>
        <taxon>Metazoa</taxon>
        <taxon>Chordata</taxon>
        <taxon>Craniata</taxon>
        <taxon>Vertebrata</taxon>
        <taxon>Euteleostomi</taxon>
        <taxon>Actinopterygii</taxon>
        <taxon>Neopterygii</taxon>
        <taxon>Teleostei</taxon>
        <taxon>Protacanthopterygii</taxon>
        <taxon>Salmoniformes</taxon>
        <taxon>Salmonidae</taxon>
        <taxon>Salmoninae</taxon>
        <taxon>Salvelinus</taxon>
    </lineage>
</organism>
<dbReference type="GO" id="GO:0005777">
    <property type="term" value="C:peroxisome"/>
    <property type="evidence" value="ECO:0007669"/>
    <property type="project" value="UniProtKB-SubCell"/>
</dbReference>